<proteinExistence type="predicted"/>
<dbReference type="AntiFam" id="ANF00150">
    <property type="entry name" value="Shadow ORF (opposite gltB)"/>
</dbReference>
<keyword evidence="1" id="KW-1133">Transmembrane helix</keyword>
<feature type="transmembrane region" description="Helical" evidence="1">
    <location>
        <begin position="77"/>
        <end position="100"/>
    </location>
</feature>
<dbReference type="AntiFam" id="ANF00199">
    <property type="entry name" value="Shadow ORF (opposite gltB)"/>
</dbReference>
<protein>
    <submittedName>
        <fullName evidence="2">Uncharacterized protein</fullName>
    </submittedName>
</protein>
<reference evidence="2" key="1">
    <citation type="submission" date="2016-10" db="EMBL/GenBank/DDBJ databases">
        <authorList>
            <person name="de Groot N.N."/>
        </authorList>
    </citation>
    <scope>NUCLEOTIDE SEQUENCE</scope>
</reference>
<feature type="transmembrane region" description="Helical" evidence="1">
    <location>
        <begin position="202"/>
        <end position="221"/>
    </location>
</feature>
<name>A0A1W1CJ63_9ZZZZ</name>
<sequence length="236" mass="28031">MRVEHFAGHSNDTCKMSELFIKQCLAQTAYQHQHRDHFRFIVQCTVIKNDRSDACFSYICNDRIDKLVQTCLEIGNIGSIISFCLVGRIILFIVLVTELLKDGKLFRRHDRQNGLETFCMFRIIRKDIADRSEAGIQAHHCFFTNRVNRRVGDLRKFLLEKVCKVSLFCRECRNRRIVTHGCRCLFAFCDHRLDHFSHYFKCIVEVALFCLHFLVVGRRFFHFCRRDMLLQITHIF</sequence>
<keyword evidence="1" id="KW-0812">Transmembrane</keyword>
<keyword evidence="1" id="KW-0472">Membrane</keyword>
<gene>
    <name evidence="2" type="ORF">MNB_SV-10-239</name>
</gene>
<dbReference type="AlphaFoldDB" id="A0A1W1CJ63"/>
<evidence type="ECO:0000256" key="1">
    <source>
        <dbReference type="SAM" id="Phobius"/>
    </source>
</evidence>
<evidence type="ECO:0000313" key="2">
    <source>
        <dbReference type="EMBL" id="SFV65898.1"/>
    </source>
</evidence>
<accession>A0A1W1CJ63</accession>
<dbReference type="EMBL" id="FPHL01000042">
    <property type="protein sequence ID" value="SFV65898.1"/>
    <property type="molecule type" value="Genomic_DNA"/>
</dbReference>
<organism evidence="2">
    <name type="scientific">hydrothermal vent metagenome</name>
    <dbReference type="NCBI Taxonomy" id="652676"/>
    <lineage>
        <taxon>unclassified sequences</taxon>
        <taxon>metagenomes</taxon>
        <taxon>ecological metagenomes</taxon>
    </lineage>
</organism>